<reference evidence="3 4" key="1">
    <citation type="submission" date="2019-02" db="EMBL/GenBank/DDBJ databases">
        <title>Deep-cultivation of Planctomycetes and their phenomic and genomic characterization uncovers novel biology.</title>
        <authorList>
            <person name="Wiegand S."/>
            <person name="Jogler M."/>
            <person name="Boedeker C."/>
            <person name="Pinto D."/>
            <person name="Vollmers J."/>
            <person name="Rivas-Marin E."/>
            <person name="Kohn T."/>
            <person name="Peeters S.H."/>
            <person name="Heuer A."/>
            <person name="Rast P."/>
            <person name="Oberbeckmann S."/>
            <person name="Bunk B."/>
            <person name="Jeske O."/>
            <person name="Meyerdierks A."/>
            <person name="Storesund J.E."/>
            <person name="Kallscheuer N."/>
            <person name="Luecker S."/>
            <person name="Lage O.M."/>
            <person name="Pohl T."/>
            <person name="Merkel B.J."/>
            <person name="Hornburger P."/>
            <person name="Mueller R.-W."/>
            <person name="Bruemmer F."/>
            <person name="Labrenz M."/>
            <person name="Spormann A.M."/>
            <person name="Op den Camp H."/>
            <person name="Overmann J."/>
            <person name="Amann R."/>
            <person name="Jetten M.S.M."/>
            <person name="Mascher T."/>
            <person name="Medema M.H."/>
            <person name="Devos D.P."/>
            <person name="Kaster A.-K."/>
            <person name="Ovreas L."/>
            <person name="Rohde M."/>
            <person name="Galperin M.Y."/>
            <person name="Jogler C."/>
        </authorList>
    </citation>
    <scope>NUCLEOTIDE SEQUENCE [LARGE SCALE GENOMIC DNA]</scope>
    <source>
        <strain evidence="3 4">ETA_A8</strain>
    </source>
</reference>
<evidence type="ECO:0000256" key="1">
    <source>
        <dbReference type="ARBA" id="ARBA00007689"/>
    </source>
</evidence>
<gene>
    <name evidence="3" type="ORF">ETAA8_35930</name>
</gene>
<proteinExistence type="inferred from homology"/>
<dbReference type="EMBL" id="CP036274">
    <property type="protein sequence ID" value="QDU28492.1"/>
    <property type="molecule type" value="Genomic_DNA"/>
</dbReference>
<dbReference type="SUPFAM" id="SSF54909">
    <property type="entry name" value="Dimeric alpha+beta barrel"/>
    <property type="match status" value="1"/>
</dbReference>
<comment type="similarity">
    <text evidence="1">Belongs to the YciI family.</text>
</comment>
<dbReference type="Gene3D" id="3.20.80.10">
    <property type="entry name" value="Regulatory factor, effector binding domain"/>
    <property type="match status" value="1"/>
</dbReference>
<dbReference type="SUPFAM" id="SSF55136">
    <property type="entry name" value="Probable bacterial effector-binding domain"/>
    <property type="match status" value="1"/>
</dbReference>
<dbReference type="KEGG" id="aagg:ETAA8_35930"/>
<dbReference type="InterPro" id="IPR011008">
    <property type="entry name" value="Dimeric_a/b-barrel"/>
</dbReference>
<organism evidence="3 4">
    <name type="scientific">Anatilimnocola aggregata</name>
    <dbReference type="NCBI Taxonomy" id="2528021"/>
    <lineage>
        <taxon>Bacteria</taxon>
        <taxon>Pseudomonadati</taxon>
        <taxon>Planctomycetota</taxon>
        <taxon>Planctomycetia</taxon>
        <taxon>Pirellulales</taxon>
        <taxon>Pirellulaceae</taxon>
        <taxon>Anatilimnocola</taxon>
    </lineage>
</organism>
<dbReference type="InterPro" id="IPR029442">
    <property type="entry name" value="GyrI-like"/>
</dbReference>
<evidence type="ECO:0000313" key="3">
    <source>
        <dbReference type="EMBL" id="QDU28492.1"/>
    </source>
</evidence>
<dbReference type="InterPro" id="IPR005545">
    <property type="entry name" value="YCII"/>
</dbReference>
<name>A0A517YE95_9BACT</name>
<feature type="domain" description="AraC effector-binding" evidence="2">
    <location>
        <begin position="145"/>
        <end position="293"/>
    </location>
</feature>
<evidence type="ECO:0000259" key="2">
    <source>
        <dbReference type="SMART" id="SM00871"/>
    </source>
</evidence>
<dbReference type="PANTHER" id="PTHR35174:SF4">
    <property type="entry name" value="BLL7163 PROTEIN"/>
    <property type="match status" value="1"/>
</dbReference>
<dbReference type="Gene3D" id="3.30.70.1060">
    <property type="entry name" value="Dimeric alpha+beta barrel"/>
    <property type="match status" value="1"/>
</dbReference>
<dbReference type="Pfam" id="PF03795">
    <property type="entry name" value="YCII"/>
    <property type="match status" value="1"/>
</dbReference>
<sequence length="294" mass="32879">MKVMVFVKATKSSEAGEMPPPEQLTKLFEEMGNYNEQLVKAGILLAGDGLQPSSKGVRVHFSGPNRTVTDGPFAETKELVAGYWLWRVKSLEEAIEWVKRCPNPMMEDSEIEIRPVFEADDFGEAFTPEQREREAAIHAKGLGLEFPRYEDGQEMLIAGHNQSYTMETRSQIPQQWEVFAPHIGKVPGQQGTTSYGVCWNVKNKCDFDYLTGVELKPGAKLPAGFTPVKLAPHRYIVFTHVGPITSFPQTIETIWSKWAPDCGLKLAAAPCVERYTAEFDPQTGGAEIWIALER</sequence>
<keyword evidence="4" id="KW-1185">Reference proteome</keyword>
<evidence type="ECO:0000313" key="4">
    <source>
        <dbReference type="Proteomes" id="UP000315017"/>
    </source>
</evidence>
<dbReference type="PANTHER" id="PTHR35174">
    <property type="entry name" value="BLL7171 PROTEIN-RELATED"/>
    <property type="match status" value="1"/>
</dbReference>
<dbReference type="AlphaFoldDB" id="A0A517YE95"/>
<dbReference type="InterPro" id="IPR011256">
    <property type="entry name" value="Reg_factor_effector_dom_sf"/>
</dbReference>
<protein>
    <submittedName>
        <fullName evidence="3">YCII-related domain protein</fullName>
    </submittedName>
</protein>
<dbReference type="OrthoDB" id="9795306at2"/>
<accession>A0A517YE95</accession>
<dbReference type="Pfam" id="PF06445">
    <property type="entry name" value="GyrI-like"/>
    <property type="match status" value="1"/>
</dbReference>
<dbReference type="InterPro" id="IPR010499">
    <property type="entry name" value="AraC_E-bd"/>
</dbReference>
<dbReference type="RefSeq" id="WP_145090880.1">
    <property type="nucleotide sequence ID" value="NZ_CP036274.1"/>
</dbReference>
<dbReference type="Proteomes" id="UP000315017">
    <property type="component" value="Chromosome"/>
</dbReference>
<dbReference type="SMART" id="SM00871">
    <property type="entry name" value="AraC_E_bind"/>
    <property type="match status" value="1"/>
</dbReference>